<evidence type="ECO:0000256" key="4">
    <source>
        <dbReference type="ARBA" id="ARBA00022840"/>
    </source>
</evidence>
<evidence type="ECO:0000256" key="2">
    <source>
        <dbReference type="ARBA" id="ARBA00022448"/>
    </source>
</evidence>
<comment type="caution">
    <text evidence="5">The sequence shown here is derived from an EMBL/GenBank/DDBJ whole genome shotgun (WGS) entry which is preliminary data.</text>
</comment>
<dbReference type="SUPFAM" id="SSF52540">
    <property type="entry name" value="P-loop containing nucleoside triphosphate hydrolases"/>
    <property type="match status" value="1"/>
</dbReference>
<keyword evidence="4" id="KW-0067">ATP-binding</keyword>
<dbReference type="EMBL" id="JABWGN010000008">
    <property type="protein sequence ID" value="NUW34327.1"/>
    <property type="molecule type" value="Genomic_DNA"/>
</dbReference>
<keyword evidence="3" id="KW-0547">Nucleotide-binding</keyword>
<comment type="similarity">
    <text evidence="1">Belongs to the ABC transporter superfamily.</text>
</comment>
<dbReference type="GO" id="GO:0005524">
    <property type="term" value="F:ATP binding"/>
    <property type="evidence" value="ECO:0007669"/>
    <property type="project" value="UniProtKB-KW"/>
</dbReference>
<protein>
    <recommendedName>
        <fullName evidence="7">ATP-binding cassette domain-containing protein</fullName>
    </recommendedName>
</protein>
<organism evidence="5 6">
    <name type="scientific">Nonomuraea montanisoli</name>
    <dbReference type="NCBI Taxonomy" id="2741721"/>
    <lineage>
        <taxon>Bacteria</taxon>
        <taxon>Bacillati</taxon>
        <taxon>Actinomycetota</taxon>
        <taxon>Actinomycetes</taxon>
        <taxon>Streptosporangiales</taxon>
        <taxon>Streptosporangiaceae</taxon>
        <taxon>Nonomuraea</taxon>
    </lineage>
</organism>
<evidence type="ECO:0000313" key="5">
    <source>
        <dbReference type="EMBL" id="NUW34327.1"/>
    </source>
</evidence>
<accession>A0A7Y6I9T7</accession>
<dbReference type="RefSeq" id="WP_175591745.1">
    <property type="nucleotide sequence ID" value="NZ_JABWGN010000008.1"/>
</dbReference>
<sequence>MPRERWDEEARALLSRAGRRPEHTGRYPHRFSGAQRQRISIPHALAVWPRLTVCDGAASALDVSARPQILDLLQELHRDLGVA</sequence>
<evidence type="ECO:0000256" key="3">
    <source>
        <dbReference type="ARBA" id="ARBA00022741"/>
    </source>
</evidence>
<evidence type="ECO:0000313" key="6">
    <source>
        <dbReference type="Proteomes" id="UP000586042"/>
    </source>
</evidence>
<keyword evidence="2" id="KW-0813">Transport</keyword>
<reference evidence="5 6" key="1">
    <citation type="submission" date="2020-06" db="EMBL/GenBank/DDBJ databases">
        <title>Nonomuraea sp. SMC257, a novel actinomycete isolated from soil.</title>
        <authorList>
            <person name="Chanama M."/>
        </authorList>
    </citation>
    <scope>NUCLEOTIDE SEQUENCE [LARGE SCALE GENOMIC DNA]</scope>
    <source>
        <strain evidence="5 6">SMC257</strain>
    </source>
</reference>
<name>A0A7Y6I9T7_9ACTN</name>
<evidence type="ECO:0000256" key="1">
    <source>
        <dbReference type="ARBA" id="ARBA00005417"/>
    </source>
</evidence>
<proteinExistence type="inferred from homology"/>
<keyword evidence="6" id="KW-1185">Reference proteome</keyword>
<dbReference type="PANTHER" id="PTHR43776">
    <property type="entry name" value="TRANSPORT ATP-BINDING PROTEIN"/>
    <property type="match status" value="1"/>
</dbReference>
<evidence type="ECO:0008006" key="7">
    <source>
        <dbReference type="Google" id="ProtNLM"/>
    </source>
</evidence>
<dbReference type="AlphaFoldDB" id="A0A7Y6I9T7"/>
<dbReference type="InterPro" id="IPR027417">
    <property type="entry name" value="P-loop_NTPase"/>
</dbReference>
<dbReference type="Proteomes" id="UP000586042">
    <property type="component" value="Unassembled WGS sequence"/>
</dbReference>
<dbReference type="InterPro" id="IPR050319">
    <property type="entry name" value="ABC_transp_ATP-bind"/>
</dbReference>
<dbReference type="Gene3D" id="3.40.50.300">
    <property type="entry name" value="P-loop containing nucleotide triphosphate hydrolases"/>
    <property type="match status" value="1"/>
</dbReference>
<dbReference type="PANTHER" id="PTHR43776:SF7">
    <property type="entry name" value="D,D-DIPEPTIDE TRANSPORT ATP-BINDING PROTEIN DDPF-RELATED"/>
    <property type="match status" value="1"/>
</dbReference>
<gene>
    <name evidence="5" type="ORF">HTZ77_23225</name>
</gene>